<dbReference type="GO" id="GO:0007018">
    <property type="term" value="P:microtubule-based movement"/>
    <property type="evidence" value="ECO:0007669"/>
    <property type="project" value="InterPro"/>
</dbReference>
<dbReference type="InterPro" id="IPR013594">
    <property type="entry name" value="Dynein_heavy_tail"/>
</dbReference>
<dbReference type="AlphaFoldDB" id="A0A8C5ST16"/>
<dbReference type="GO" id="GO:0005858">
    <property type="term" value="C:axonemal dynein complex"/>
    <property type="evidence" value="ECO:0007669"/>
    <property type="project" value="TreeGrafter"/>
</dbReference>
<protein>
    <recommendedName>
        <fullName evidence="1">Dynein heavy chain tail domain-containing protein</fullName>
    </recommendedName>
</protein>
<organism evidence="2 3">
    <name type="scientific">Laticauda laticaudata</name>
    <name type="common">Blue-ringed sea krait</name>
    <name type="synonym">Blue-lipped sea krait</name>
    <dbReference type="NCBI Taxonomy" id="8630"/>
    <lineage>
        <taxon>Eukaryota</taxon>
        <taxon>Metazoa</taxon>
        <taxon>Chordata</taxon>
        <taxon>Craniata</taxon>
        <taxon>Vertebrata</taxon>
        <taxon>Euteleostomi</taxon>
        <taxon>Lepidosauria</taxon>
        <taxon>Squamata</taxon>
        <taxon>Bifurcata</taxon>
        <taxon>Unidentata</taxon>
        <taxon>Episquamata</taxon>
        <taxon>Toxicofera</taxon>
        <taxon>Serpentes</taxon>
        <taxon>Colubroidea</taxon>
        <taxon>Elapidae</taxon>
        <taxon>Laticaudinae</taxon>
        <taxon>Laticauda</taxon>
    </lineage>
</organism>
<dbReference type="GO" id="GO:0051959">
    <property type="term" value="F:dynein light intermediate chain binding"/>
    <property type="evidence" value="ECO:0007669"/>
    <property type="project" value="InterPro"/>
</dbReference>
<dbReference type="InterPro" id="IPR026983">
    <property type="entry name" value="DHC"/>
</dbReference>
<dbReference type="PANTHER" id="PTHR46532">
    <property type="entry name" value="MALE FERTILITY FACTOR KL5"/>
    <property type="match status" value="1"/>
</dbReference>
<keyword evidence="3" id="KW-1185">Reference proteome</keyword>
<accession>A0A8C5ST16</accession>
<evidence type="ECO:0000313" key="3">
    <source>
        <dbReference type="Proteomes" id="UP000694406"/>
    </source>
</evidence>
<feature type="domain" description="Dynein heavy chain tail" evidence="1">
    <location>
        <begin position="198"/>
        <end position="666"/>
    </location>
</feature>
<evidence type="ECO:0000259" key="1">
    <source>
        <dbReference type="Pfam" id="PF08385"/>
    </source>
</evidence>
<evidence type="ECO:0000313" key="2">
    <source>
        <dbReference type="Ensembl" id="ENSLLTP00000022163.1"/>
    </source>
</evidence>
<reference evidence="2" key="2">
    <citation type="submission" date="2025-09" db="UniProtKB">
        <authorList>
            <consortium name="Ensembl"/>
        </authorList>
    </citation>
    <scope>IDENTIFICATION</scope>
</reference>
<dbReference type="Ensembl" id="ENSLLTT00000022987.1">
    <property type="protein sequence ID" value="ENSLLTP00000022163.1"/>
    <property type="gene ID" value="ENSLLTG00000016502.1"/>
</dbReference>
<dbReference type="Proteomes" id="UP000694406">
    <property type="component" value="Unplaced"/>
</dbReference>
<proteinExistence type="predicted"/>
<dbReference type="GO" id="GO:0045505">
    <property type="term" value="F:dynein intermediate chain binding"/>
    <property type="evidence" value="ECO:0007669"/>
    <property type="project" value="InterPro"/>
</dbReference>
<dbReference type="GeneTree" id="ENSGT00940000154620"/>
<name>A0A8C5ST16_LATLA</name>
<dbReference type="PANTHER" id="PTHR46532:SF15">
    <property type="entry name" value="CYTOPLASMIC DYNEIN 2 HEAVY CHAIN 1"/>
    <property type="match status" value="1"/>
</dbReference>
<sequence length="1191" mass="137808">MPLDGDGDGDKRKIFISATAGNFFGLSSFRSLAPLSASPELANFLDDGNEFLLCVQHSEDQIAVSNKVEASNSEDKMLVFFKLRPDVITEDNLHTNILVSSMLDSPVNMLYQAVRQVFAPVLLKDEKWSKDFDPKLQNLLRELEAGLGSVLRKTDTAYTGAKYREDDVQAVLCPNDEFQFWTERAQHGSKSCSKDRASHFKELFEAIAYDYYNLDSLSLFEVGDLVETTRDIVDDVWRQSDHEPFPQSRMKNLLDVIAGSLGRFAQKKLGTLNLWEDSFHTVKENLKAGIIICEQWVAGCDHLTGQLWQRYTPHIWRGDKYIPETLGKLGKRLEEVLSIRSLHEKLTYFLPTGEQQALHLAQVFEPFAGLNPVHYNPYTEPLWKAAVRQYERIIAPAEQKIAIKLKSFISEIQDSPQQLLQAFQKYKELVRRPSISKELLLERETLLAKLQGAVKDYQTDFETRCHGTPGDASGPLAGKNLSEVVNNIVWVRQLELKVNDAIKIAQALLSDLSGFQNFRQIADDLLEQLKIYEQEQFDDWSRDIQTGLSNPKSGLCIQANRPVMELNHSDGALKIHYSDRLVTLLREVRQLSALGFLIPAKIQQASNTAENFCKQAVILKQVAHFYNSIDQQMIPSQKPMMLQSALAFEQIIKVIASEGQITWDNPKELDVYIKKLQSAAERLATENRKLRKWHMSFVEKVVSLMNIDLLRQQQRWKDGLQELRGGFSSLESQGFLSNDMKAWRLHWNHQLYKALEHQYQMGLEALNENLPEINIDLTYKQGRLQFKPPFEEVRARYYREMKRFISIPNQFKGVSETDEECIFSVMSERNASGFLTTFSKAEDLFRRLAEVLDQFKEWVIIGQVDMEALVEIHLSKEQDWEKNFKTLKVKGKEVERLPSIVKVDCLIVNCNPVKSVIDDLIQKLYDVLVMSLRKSIQGHQHDISSFLNDAMNVLVIRPQSVEEITEDSLNYKNIKDKKEEVFLLFQEAESKNKLLRTVAGGGIETIGSLRATWDKFELMMESHQLMIKEQVEVMKGNVKTRVNTYLQELEKFKARWDQLKPSDDVIETGHHDVLQRSAEIIKEKKIEFDELEDIKQKLVNDCCHFDLEEPDFSLANEVRRDIECCAEVWSLYEQFYESFQEKANEDWITFRSKTYLFEEFLLNWHEKLRKIEEHTIMTVKLQKEVDRYKVK</sequence>
<reference evidence="2" key="1">
    <citation type="submission" date="2025-08" db="UniProtKB">
        <authorList>
            <consortium name="Ensembl"/>
        </authorList>
    </citation>
    <scope>IDENTIFICATION</scope>
</reference>
<dbReference type="Pfam" id="PF08385">
    <property type="entry name" value="DHC_N1"/>
    <property type="match status" value="1"/>
</dbReference>